<dbReference type="Pfam" id="PF05580">
    <property type="entry name" value="Peptidase_S55"/>
    <property type="match status" value="1"/>
</dbReference>
<dbReference type="GO" id="GO:0016787">
    <property type="term" value="F:hydrolase activity"/>
    <property type="evidence" value="ECO:0007669"/>
    <property type="project" value="UniProtKB-KW"/>
</dbReference>
<comment type="caution">
    <text evidence="4">The sequence shown here is derived from an EMBL/GenBank/DDBJ whole genome shotgun (WGS) entry which is preliminary data.</text>
</comment>
<keyword evidence="1" id="KW-0472">Membrane</keyword>
<dbReference type="InterPro" id="IPR001478">
    <property type="entry name" value="PDZ"/>
</dbReference>
<dbReference type="EC" id="3.4.21.116" evidence="4"/>
<reference evidence="4 5" key="1">
    <citation type="submission" date="2018-08" db="EMBL/GenBank/DDBJ databases">
        <title>A genome reference for cultivated species of the human gut microbiota.</title>
        <authorList>
            <person name="Zou Y."/>
            <person name="Xue W."/>
            <person name="Luo G."/>
        </authorList>
    </citation>
    <scope>NUCLEOTIDE SEQUENCE [LARGE SCALE GENOMIC DNA]</scope>
    <source>
        <strain evidence="4 5">AM25-6</strain>
    </source>
</reference>
<dbReference type="SUPFAM" id="SSF50494">
    <property type="entry name" value="Trypsin-like serine proteases"/>
    <property type="match status" value="1"/>
</dbReference>
<dbReference type="Pfam" id="PF13180">
    <property type="entry name" value="PDZ_2"/>
    <property type="match status" value="1"/>
</dbReference>
<sequence length="424" mass="46763">MNAVKKKRVLLGFLSLILIISAYILYLNFSTKEITVLSSQTTSVSLNLPKNCSIQNENEDLKVNGKSEKNYNVDNDKIDVYSSSAGKYKLKAKLFGIVPINNYNINVYPNVKLHPSGKLVGVSMNTKGAIAVQFQSIIDVNDNEVCPAKDAGIKMGDIIVKINDKKVYNAKEVTSELNKLSHKELSMVIKRENTEETIKITPVKAKKDNKYKIGVWVRDSVAGIGTLTCYNEDKSRFVALGHSINDVDTGIIMPVKNGNVIESELISIVKGKRNAPGELRGVLKAEKKDIIGSIHLNNDYGLYGDVTKKVTTSNALDIALQDKIKEGKAQILTTIDNNGPRLFDIKIKKTYKQTKKNTKSMLIEVTDKELLSKTGGIVQGMSGSPIIQDGKLIGAVTHVFISDPTKGYGIYIEWLLEDLLAKQN</sequence>
<evidence type="ECO:0000259" key="3">
    <source>
        <dbReference type="PROSITE" id="PS51494"/>
    </source>
</evidence>
<dbReference type="PROSITE" id="PS50106">
    <property type="entry name" value="PDZ"/>
    <property type="match status" value="1"/>
</dbReference>
<evidence type="ECO:0000256" key="1">
    <source>
        <dbReference type="SAM" id="Phobius"/>
    </source>
</evidence>
<dbReference type="PROSITE" id="PS51494">
    <property type="entry name" value="SPOIVB"/>
    <property type="match status" value="1"/>
</dbReference>
<dbReference type="EMBL" id="QUSM01000003">
    <property type="protein sequence ID" value="RGD74349.1"/>
    <property type="molecule type" value="Genomic_DNA"/>
</dbReference>
<keyword evidence="4" id="KW-0378">Hydrolase</keyword>
<organism evidence="4 5">
    <name type="scientific">Anaerofustis stercorihominis</name>
    <dbReference type="NCBI Taxonomy" id="214853"/>
    <lineage>
        <taxon>Bacteria</taxon>
        <taxon>Bacillati</taxon>
        <taxon>Bacillota</taxon>
        <taxon>Clostridia</taxon>
        <taxon>Eubacteriales</taxon>
        <taxon>Eubacteriaceae</taxon>
        <taxon>Anaerofustis</taxon>
    </lineage>
</organism>
<dbReference type="NCBIfam" id="TIGR02860">
    <property type="entry name" value="spore_IV_B"/>
    <property type="match status" value="1"/>
</dbReference>
<gene>
    <name evidence="4" type="primary">spoIVB</name>
    <name evidence="4" type="ORF">DW687_06170</name>
</gene>
<feature type="domain" description="PDZ" evidence="2">
    <location>
        <begin position="148"/>
        <end position="204"/>
    </location>
</feature>
<proteinExistence type="predicted"/>
<dbReference type="SUPFAM" id="SSF50156">
    <property type="entry name" value="PDZ domain-like"/>
    <property type="match status" value="1"/>
</dbReference>
<evidence type="ECO:0000313" key="5">
    <source>
        <dbReference type="Proteomes" id="UP000261212"/>
    </source>
</evidence>
<accession>A0A3E3DZI8</accession>
<dbReference type="InterPro" id="IPR009003">
    <property type="entry name" value="Peptidase_S1_PA"/>
</dbReference>
<name>A0A3E3DZI8_9FIRM</name>
<dbReference type="Proteomes" id="UP000261212">
    <property type="component" value="Unassembled WGS sequence"/>
</dbReference>
<feature type="domain" description="Peptidase S55" evidence="3">
    <location>
        <begin position="194"/>
        <end position="424"/>
    </location>
</feature>
<dbReference type="AlphaFoldDB" id="A0A3E3DZI8"/>
<evidence type="ECO:0000259" key="2">
    <source>
        <dbReference type="PROSITE" id="PS50106"/>
    </source>
</evidence>
<evidence type="ECO:0000313" key="4">
    <source>
        <dbReference type="EMBL" id="RGD74349.1"/>
    </source>
</evidence>
<dbReference type="Gene3D" id="2.30.42.10">
    <property type="match status" value="1"/>
</dbReference>
<dbReference type="RefSeq" id="WP_117532094.1">
    <property type="nucleotide sequence ID" value="NZ_CAUFKS010000050.1"/>
</dbReference>
<keyword evidence="1" id="KW-0812">Transmembrane</keyword>
<dbReference type="InterPro" id="IPR036034">
    <property type="entry name" value="PDZ_sf"/>
</dbReference>
<dbReference type="InterPro" id="IPR014219">
    <property type="entry name" value="SpoIVB"/>
</dbReference>
<dbReference type="InterPro" id="IPR008763">
    <property type="entry name" value="Peptidase_S55"/>
</dbReference>
<protein>
    <submittedName>
        <fullName evidence="4">SpoIVB peptidase</fullName>
        <ecNumber evidence="4">3.4.21.116</ecNumber>
    </submittedName>
</protein>
<keyword evidence="1" id="KW-1133">Transmembrane helix</keyword>
<feature type="transmembrane region" description="Helical" evidence="1">
    <location>
        <begin position="9"/>
        <end position="29"/>
    </location>
</feature>